<feature type="transmembrane region" description="Helical" evidence="1">
    <location>
        <begin position="7"/>
        <end position="28"/>
    </location>
</feature>
<sequence length="73" mass="8275">MKYTDRFIVAIYYAIGGIVLGFGMALYFSLYLNLAIGSAQIVLSSVILCFAMGYLFPHAVGTLFKWIWRLFTH</sequence>
<keyword evidence="1" id="KW-1133">Transmembrane helix</keyword>
<dbReference type="Proteomes" id="UP000182827">
    <property type="component" value="Unassembled WGS sequence"/>
</dbReference>
<dbReference type="AlphaFoldDB" id="A0A1I6W1U4"/>
<feature type="transmembrane region" description="Helical" evidence="1">
    <location>
        <begin position="34"/>
        <end position="56"/>
    </location>
</feature>
<evidence type="ECO:0000256" key="1">
    <source>
        <dbReference type="SAM" id="Phobius"/>
    </source>
</evidence>
<keyword evidence="1" id="KW-0812">Transmembrane</keyword>
<name>A0A1I6W1U4_9GAMM</name>
<protein>
    <submittedName>
        <fullName evidence="2">Uncharacterized protein</fullName>
    </submittedName>
</protein>
<reference evidence="3" key="1">
    <citation type="submission" date="2016-10" db="EMBL/GenBank/DDBJ databases">
        <authorList>
            <person name="Varghese N."/>
            <person name="Submissions S."/>
        </authorList>
    </citation>
    <scope>NUCLEOTIDE SEQUENCE [LARGE SCALE GENOMIC DNA]</scope>
    <source>
        <strain evidence="3">ANC 5076</strain>
    </source>
</reference>
<dbReference type="EMBL" id="FOZU01000038">
    <property type="protein sequence ID" value="SFT19946.1"/>
    <property type="molecule type" value="Genomic_DNA"/>
</dbReference>
<evidence type="ECO:0000313" key="3">
    <source>
        <dbReference type="Proteomes" id="UP000182827"/>
    </source>
</evidence>
<evidence type="ECO:0000313" key="2">
    <source>
        <dbReference type="EMBL" id="SFT19946.1"/>
    </source>
</evidence>
<keyword evidence="3" id="KW-1185">Reference proteome</keyword>
<gene>
    <name evidence="2" type="ORF">SAMN05444586_103810</name>
</gene>
<keyword evidence="1" id="KW-0472">Membrane</keyword>
<proteinExistence type="predicted"/>
<organism evidence="2 3">
    <name type="scientific">Acinetobacter bohemicus</name>
    <dbReference type="NCBI Taxonomy" id="1435036"/>
    <lineage>
        <taxon>Bacteria</taxon>
        <taxon>Pseudomonadati</taxon>
        <taxon>Pseudomonadota</taxon>
        <taxon>Gammaproteobacteria</taxon>
        <taxon>Moraxellales</taxon>
        <taxon>Moraxellaceae</taxon>
        <taxon>Acinetobacter</taxon>
    </lineage>
</organism>
<dbReference type="RefSeq" id="WP_074947594.1">
    <property type="nucleotide sequence ID" value="NZ_FOZU01000038.1"/>
</dbReference>
<accession>A0A1I6W1U4</accession>